<feature type="domain" description="RNA polymerase sigma-70 region 2" evidence="6">
    <location>
        <begin position="37"/>
        <end position="97"/>
    </location>
</feature>
<dbReference type="InterPro" id="IPR013249">
    <property type="entry name" value="RNA_pol_sigma70_r4_t2"/>
</dbReference>
<evidence type="ECO:0000256" key="5">
    <source>
        <dbReference type="ARBA" id="ARBA00023163"/>
    </source>
</evidence>
<keyword evidence="5" id="KW-0804">Transcription</keyword>
<keyword evidence="9" id="KW-1185">Reference proteome</keyword>
<dbReference type="RefSeq" id="WP_267770373.1">
    <property type="nucleotide sequence ID" value="NZ_JAPNKE010000002.1"/>
</dbReference>
<gene>
    <name evidence="8" type="ORF">OV079_19685</name>
</gene>
<dbReference type="Proteomes" id="UP001150924">
    <property type="component" value="Unassembled WGS sequence"/>
</dbReference>
<dbReference type="PANTHER" id="PTHR43133:SF8">
    <property type="entry name" value="RNA POLYMERASE SIGMA FACTOR HI_1459-RELATED"/>
    <property type="match status" value="1"/>
</dbReference>
<name>A0A9X3EPA9_9BACT</name>
<evidence type="ECO:0000256" key="4">
    <source>
        <dbReference type="ARBA" id="ARBA00023125"/>
    </source>
</evidence>
<comment type="similarity">
    <text evidence="1">Belongs to the sigma-70 factor family. ECF subfamily.</text>
</comment>
<dbReference type="InterPro" id="IPR014284">
    <property type="entry name" value="RNA_pol_sigma-70_dom"/>
</dbReference>
<dbReference type="InterPro" id="IPR013325">
    <property type="entry name" value="RNA_pol_sigma_r2"/>
</dbReference>
<evidence type="ECO:0000256" key="3">
    <source>
        <dbReference type="ARBA" id="ARBA00023082"/>
    </source>
</evidence>
<dbReference type="Gene3D" id="1.10.1740.10">
    <property type="match status" value="1"/>
</dbReference>
<dbReference type="GO" id="GO:0003677">
    <property type="term" value="F:DNA binding"/>
    <property type="evidence" value="ECO:0007669"/>
    <property type="project" value="UniProtKB-KW"/>
</dbReference>
<feature type="domain" description="RNA polymerase sigma factor 70 region 4 type 2" evidence="7">
    <location>
        <begin position="135"/>
        <end position="178"/>
    </location>
</feature>
<reference evidence="8" key="1">
    <citation type="submission" date="2022-11" db="EMBL/GenBank/DDBJ databases">
        <title>Minimal conservation of predation-associated metabolite biosynthetic gene clusters underscores biosynthetic potential of Myxococcota including descriptions for ten novel species: Archangium lansinium sp. nov., Myxococcus landrumus sp. nov., Nannocystis bai.</title>
        <authorList>
            <person name="Ahearne A."/>
            <person name="Stevens C."/>
            <person name="Phillips K."/>
        </authorList>
    </citation>
    <scope>NUCLEOTIDE SEQUENCE</scope>
    <source>
        <strain evidence="8">Na p29</strain>
    </source>
</reference>
<comment type="caution">
    <text evidence="8">The sequence shown here is derived from an EMBL/GenBank/DDBJ whole genome shotgun (WGS) entry which is preliminary data.</text>
</comment>
<evidence type="ECO:0000256" key="2">
    <source>
        <dbReference type="ARBA" id="ARBA00023015"/>
    </source>
</evidence>
<evidence type="ECO:0000256" key="1">
    <source>
        <dbReference type="ARBA" id="ARBA00010641"/>
    </source>
</evidence>
<dbReference type="SUPFAM" id="SSF88946">
    <property type="entry name" value="Sigma2 domain of RNA polymerase sigma factors"/>
    <property type="match status" value="1"/>
</dbReference>
<dbReference type="InterPro" id="IPR036388">
    <property type="entry name" value="WH-like_DNA-bd_sf"/>
</dbReference>
<dbReference type="InterPro" id="IPR039425">
    <property type="entry name" value="RNA_pol_sigma-70-like"/>
</dbReference>
<dbReference type="InterPro" id="IPR013324">
    <property type="entry name" value="RNA_pol_sigma_r3/r4-like"/>
</dbReference>
<evidence type="ECO:0000313" key="8">
    <source>
        <dbReference type="EMBL" id="MCY1007733.1"/>
    </source>
</evidence>
<protein>
    <submittedName>
        <fullName evidence="8">RNA polymerase sigma factor</fullName>
    </submittedName>
</protein>
<evidence type="ECO:0000313" key="9">
    <source>
        <dbReference type="Proteomes" id="UP001150924"/>
    </source>
</evidence>
<keyword evidence="2" id="KW-0805">Transcription regulation</keyword>
<dbReference type="AlphaFoldDB" id="A0A9X3EPA9"/>
<dbReference type="GO" id="GO:0006352">
    <property type="term" value="P:DNA-templated transcription initiation"/>
    <property type="evidence" value="ECO:0007669"/>
    <property type="project" value="InterPro"/>
</dbReference>
<accession>A0A9X3EPA9</accession>
<dbReference type="Pfam" id="PF08281">
    <property type="entry name" value="Sigma70_r4_2"/>
    <property type="match status" value="1"/>
</dbReference>
<dbReference type="PANTHER" id="PTHR43133">
    <property type="entry name" value="RNA POLYMERASE ECF-TYPE SIGMA FACTO"/>
    <property type="match status" value="1"/>
</dbReference>
<evidence type="ECO:0000259" key="6">
    <source>
        <dbReference type="Pfam" id="PF04542"/>
    </source>
</evidence>
<dbReference type="GO" id="GO:0016987">
    <property type="term" value="F:sigma factor activity"/>
    <property type="evidence" value="ECO:0007669"/>
    <property type="project" value="UniProtKB-KW"/>
</dbReference>
<dbReference type="NCBIfam" id="TIGR02937">
    <property type="entry name" value="sigma70-ECF"/>
    <property type="match status" value="1"/>
</dbReference>
<keyword evidence="3" id="KW-0731">Sigma factor</keyword>
<dbReference type="Gene3D" id="1.10.10.10">
    <property type="entry name" value="Winged helix-like DNA-binding domain superfamily/Winged helix DNA-binding domain"/>
    <property type="match status" value="1"/>
</dbReference>
<dbReference type="EMBL" id="JAPNKE010000002">
    <property type="protein sequence ID" value="MCY1007733.1"/>
    <property type="molecule type" value="Genomic_DNA"/>
</dbReference>
<dbReference type="Pfam" id="PF04542">
    <property type="entry name" value="Sigma70_r2"/>
    <property type="match status" value="1"/>
</dbReference>
<dbReference type="InterPro" id="IPR007627">
    <property type="entry name" value="RNA_pol_sigma70_r2"/>
</dbReference>
<organism evidence="8 9">
    <name type="scientific">Nannocystis pusilla</name>
    <dbReference type="NCBI Taxonomy" id="889268"/>
    <lineage>
        <taxon>Bacteria</taxon>
        <taxon>Pseudomonadati</taxon>
        <taxon>Myxococcota</taxon>
        <taxon>Polyangia</taxon>
        <taxon>Nannocystales</taxon>
        <taxon>Nannocystaceae</taxon>
        <taxon>Nannocystis</taxon>
    </lineage>
</organism>
<dbReference type="SUPFAM" id="SSF88659">
    <property type="entry name" value="Sigma3 and sigma4 domains of RNA polymerase sigma factors"/>
    <property type="match status" value="1"/>
</dbReference>
<proteinExistence type="inferred from homology"/>
<evidence type="ECO:0000259" key="7">
    <source>
        <dbReference type="Pfam" id="PF08281"/>
    </source>
</evidence>
<keyword evidence="4" id="KW-0238">DNA-binding</keyword>
<sequence>MRGGPERDDFDLRDFQILKAWSAGDSQAGDALARRHYASVLRFFDLKAGSHAEDLTQKTFLACTTAIANLRERTSFRAFLFGIARNQLLHHIRSQSRAAATFDFDDLRTGDAAATPSRVVAMYEEQRLLLRALLLAVEAQMVLQMFYWESMSNREIAEALGVPLSTVTTRVSRARQALERAIADIPGLDRHRTLLLEGLDSWVASIAELSLGEPVARGL</sequence>
<dbReference type="CDD" id="cd06171">
    <property type="entry name" value="Sigma70_r4"/>
    <property type="match status" value="1"/>
</dbReference>